<name>G2Z7S0_FLABF</name>
<dbReference type="Pfam" id="PF22707">
    <property type="entry name" value="S1CSD-TOTE-2"/>
    <property type="match status" value="1"/>
</dbReference>
<accession>G2Z7S0</accession>
<sequence>MPAKEIKELKLAGKLKEAYAMAKSELDLQPENIYAKRNISWVYYEYLKINASAEKIDNFHTSLSEIIKLNLPEEDKLLGDTISFQIGKFFFNLLKTEKFNHDKAFKIYELTKRLSFSGKTDGYSFLFKSLHKFHKDSNNYISFADWWDFDNFRTEDFQKEKLPDGKEVMSIVEQAYIAYAKHLLPKQNGDGTISFDKEKALVFIEKLSALENSHTEYEYPPFFKAKLLLACGKRNEMLATFIPFAKTKRNNFWIWELFADVYSPEKDIVFACYCKALTCKSPGEMLIGLRQKMAKELISRNLLNEAKTEIEALVKIRIEKEYKIPNEVFTWQSQDWYKNAVALKSNFKLYEKYAHHAESVLFFDIQEELIFVEFVNYDKKILNFIASEQKFGFLKYDKFFKNINAGDVLKVRFQESSKDKFYSLYTAEKFQNEEFKKNFYKDVQGKVNIQNNKNFGFVNDIFIHPSLIIKYNLVDGMDFIGKAIKSYNKEKQKFTWKLI</sequence>
<feature type="domain" description="TOTE conflict systems S1/CSD-like" evidence="1">
    <location>
        <begin position="441"/>
        <end position="499"/>
    </location>
</feature>
<feature type="domain" description="TOTE conflict systems S1/CSD-like" evidence="2">
    <location>
        <begin position="362"/>
        <end position="424"/>
    </location>
</feature>
<dbReference type="InterPro" id="IPR054283">
    <property type="entry name" value="DUF7017"/>
</dbReference>
<dbReference type="HOGENOM" id="CLU_541690_0_0_10"/>
<evidence type="ECO:0000313" key="3">
    <source>
        <dbReference type="EMBL" id="CCB69806.1"/>
    </source>
</evidence>
<dbReference type="InterPro" id="IPR054426">
    <property type="entry name" value="S1CSD-TOTE-1"/>
</dbReference>
<dbReference type="eggNOG" id="COG4783">
    <property type="taxonomic scope" value="Bacteria"/>
</dbReference>
<proteinExistence type="predicted"/>
<protein>
    <submittedName>
        <fullName evidence="3">Uncharacterized protein</fullName>
    </submittedName>
</protein>
<dbReference type="KEGG" id="fbr:FBFL15_1746"/>
<organism evidence="3 4">
    <name type="scientific">Flavobacterium branchiophilum (strain FL-15)</name>
    <dbReference type="NCBI Taxonomy" id="1034807"/>
    <lineage>
        <taxon>Bacteria</taxon>
        <taxon>Pseudomonadati</taxon>
        <taxon>Bacteroidota</taxon>
        <taxon>Flavobacteriia</taxon>
        <taxon>Flavobacteriales</taxon>
        <taxon>Flavobacteriaceae</taxon>
        <taxon>Flavobacterium</taxon>
    </lineage>
</organism>
<evidence type="ECO:0000259" key="1">
    <source>
        <dbReference type="Pfam" id="PF22707"/>
    </source>
</evidence>
<dbReference type="STRING" id="1034807.FBFL15_1746"/>
<gene>
    <name evidence="3" type="ordered locus">FBFL15_1746</name>
</gene>
<dbReference type="InterPro" id="IPR054427">
    <property type="entry name" value="S1CSD-TOTE-2"/>
</dbReference>
<reference evidence="3 4" key="1">
    <citation type="journal article" date="2011" name="Appl. Environ. Microbiol.">
        <title>Complete genome sequence of the fish pathogen Flavobacterium branchiophilum.</title>
        <authorList>
            <consortium name="1:IP"/>
            <consortium name="Microbial Evolutionary Genomics,F-75015 Paris"/>
            <consortium name="France 2:CNRS"/>
            <consortium name="URA2171"/>
            <consortium name="F-75015 Paris,France 3:Unite de Virologie et Immunologie Mol."/>
            <consortium name="INRA,78352 Jouy en Josas Cedex"/>
            <consortium name="France. 4:Unite de Mathemathique"/>
            <consortium name="Informatique et Genome,INRA"/>
            <consortium name="78352 Jouy en Josas Cedex"/>
            <consortium name="France. 5:CEA/Genoscope"/>
            <consortium name="Evry"/>
            <consortium name="France"/>
            <person name="Touchon M."/>
            <person name="Barbier P."/>
            <person name="Bernardet J.F."/>
            <person name="Loux V."/>
            <person name="Vacherie B."/>
            <person name="Barbe V."/>
            <person name="Rocha E.P."/>
            <person name="Duchaud E."/>
        </authorList>
    </citation>
    <scope>NUCLEOTIDE SEQUENCE [LARGE SCALE GENOMIC DNA]</scope>
    <source>
        <strain evidence="3 4">FL-15</strain>
    </source>
</reference>
<dbReference type="EMBL" id="FQ859183">
    <property type="protein sequence ID" value="CCB69806.1"/>
    <property type="molecule type" value="Genomic_DNA"/>
</dbReference>
<dbReference type="Proteomes" id="UP000009186">
    <property type="component" value="Chromosome"/>
</dbReference>
<dbReference type="AlphaFoldDB" id="G2Z7S0"/>
<dbReference type="RefSeq" id="WP_014084271.1">
    <property type="nucleotide sequence ID" value="NC_016001.1"/>
</dbReference>
<dbReference type="Pfam" id="PF22708">
    <property type="entry name" value="S1CSD-TOTE-1"/>
    <property type="match status" value="1"/>
</dbReference>
<evidence type="ECO:0000259" key="2">
    <source>
        <dbReference type="Pfam" id="PF22708"/>
    </source>
</evidence>
<keyword evidence="4" id="KW-1185">Reference proteome</keyword>
<evidence type="ECO:0000313" key="4">
    <source>
        <dbReference type="Proteomes" id="UP000009186"/>
    </source>
</evidence>
<dbReference type="Pfam" id="PF22860">
    <property type="entry name" value="DUF7017"/>
    <property type="match status" value="1"/>
</dbReference>